<dbReference type="Proteomes" id="UP001057402">
    <property type="component" value="Chromosome 3"/>
</dbReference>
<gene>
    <name evidence="1" type="ORF">MLD38_008548</name>
</gene>
<comment type="caution">
    <text evidence="1">The sequence shown here is derived from an EMBL/GenBank/DDBJ whole genome shotgun (WGS) entry which is preliminary data.</text>
</comment>
<dbReference type="EMBL" id="CM042882">
    <property type="protein sequence ID" value="KAI4382605.1"/>
    <property type="molecule type" value="Genomic_DNA"/>
</dbReference>
<reference evidence="2" key="1">
    <citation type="journal article" date="2023" name="Front. Plant Sci.">
        <title>Chromosomal-level genome assembly of Melastoma candidum provides insights into trichome evolution.</title>
        <authorList>
            <person name="Zhong Y."/>
            <person name="Wu W."/>
            <person name="Sun C."/>
            <person name="Zou P."/>
            <person name="Liu Y."/>
            <person name="Dai S."/>
            <person name="Zhou R."/>
        </authorList>
    </citation>
    <scope>NUCLEOTIDE SEQUENCE [LARGE SCALE GENOMIC DNA]</scope>
</reference>
<evidence type="ECO:0000313" key="1">
    <source>
        <dbReference type="EMBL" id="KAI4382605.1"/>
    </source>
</evidence>
<evidence type="ECO:0000313" key="2">
    <source>
        <dbReference type="Proteomes" id="UP001057402"/>
    </source>
</evidence>
<organism evidence="1 2">
    <name type="scientific">Melastoma candidum</name>
    <dbReference type="NCBI Taxonomy" id="119954"/>
    <lineage>
        <taxon>Eukaryota</taxon>
        <taxon>Viridiplantae</taxon>
        <taxon>Streptophyta</taxon>
        <taxon>Embryophyta</taxon>
        <taxon>Tracheophyta</taxon>
        <taxon>Spermatophyta</taxon>
        <taxon>Magnoliopsida</taxon>
        <taxon>eudicotyledons</taxon>
        <taxon>Gunneridae</taxon>
        <taxon>Pentapetalae</taxon>
        <taxon>rosids</taxon>
        <taxon>malvids</taxon>
        <taxon>Myrtales</taxon>
        <taxon>Melastomataceae</taxon>
        <taxon>Melastomatoideae</taxon>
        <taxon>Melastomateae</taxon>
        <taxon>Melastoma</taxon>
    </lineage>
</organism>
<accession>A0ACB9RU53</accession>
<sequence length="461" mass="50570">MADVVDEEGFDKKEMMLLRMLEWLRPLVHGRFWDYAVVWKLSDDPAGVIAWVGCCCSGSRKFADAVVAGREEKDGVGGGGGSSRIEGKGCRWLCSGQYCRDGSVKHRVRSAPCEGLASVPSSLPLYSGIHGEVVLLNQAAWISSRRETSEEDNPTDESKGTRILIPVYGGVIELFTEKNLPEDKKLIELVIIQSRIFSNLISDDGSMKFSPNIQQQSTDCLGSSQSEPFVPRKSQKISSARAPSHCCATVDYNLEDITRSGAAKHQKGEDHCFRSKNLMTERKRRQRIKDGLFTLRSLVPNISKMDTGAIIGDAIVYIKKLQQEANELEEEARSTGDVDNKSVVAGKWNAGSSMEDTLDRSSCIEPKADIEVRVEMHTVGEGRVLARVVCGKTRGWFTRVMEKLGALGLTVEDVNVTTFDGKALAVLMLQGCEKDGGPAAETSACEWRETLEKAVGADVIN</sequence>
<keyword evidence="2" id="KW-1185">Reference proteome</keyword>
<name>A0ACB9RU53_9MYRT</name>
<protein>
    <submittedName>
        <fullName evidence="1">Uncharacterized protein</fullName>
    </submittedName>
</protein>
<proteinExistence type="predicted"/>